<reference evidence="9 12" key="2">
    <citation type="submission" date="2016-07" db="EMBL/GenBank/DDBJ databases">
        <title>Complete genome sequences of Bordetella pseudohinzii.</title>
        <authorList>
            <person name="Spilker T."/>
            <person name="Darrah R."/>
            <person name="LiPuma J.J."/>
        </authorList>
    </citation>
    <scope>NUCLEOTIDE SEQUENCE [LARGE SCALE GENOMIC DNA]</scope>
    <source>
        <strain evidence="9 12">HI4681</strain>
    </source>
</reference>
<accession>A0A0M7CU22</accession>
<dbReference type="PANTHER" id="PTHR30558:SF3">
    <property type="entry name" value="BIOPOLYMER TRANSPORT PROTEIN EXBD-RELATED"/>
    <property type="match status" value="1"/>
</dbReference>
<dbReference type="GO" id="GO:0015031">
    <property type="term" value="P:protein transport"/>
    <property type="evidence" value="ECO:0007669"/>
    <property type="project" value="UniProtKB-KW"/>
</dbReference>
<evidence type="ECO:0000313" key="12">
    <source>
        <dbReference type="Proteomes" id="UP000092950"/>
    </source>
</evidence>
<dbReference type="RefSeq" id="WP_043207727.1">
    <property type="nucleotide sequence ID" value="NZ_CAJGUP010000049.1"/>
</dbReference>
<comment type="subcellular location">
    <subcellularLocation>
        <location evidence="1">Cell membrane</location>
        <topology evidence="1">Single-pass membrane protein</topology>
    </subcellularLocation>
    <subcellularLocation>
        <location evidence="7">Cell membrane</location>
        <topology evidence="7">Single-pass type II membrane protein</topology>
    </subcellularLocation>
</comment>
<name>A0A0J6C6W8_9BORD</name>
<evidence type="ECO:0000256" key="3">
    <source>
        <dbReference type="ARBA" id="ARBA00022475"/>
    </source>
</evidence>
<organism evidence="10 11">
    <name type="scientific">Bordetella pseudohinzii</name>
    <dbReference type="NCBI Taxonomy" id="1331258"/>
    <lineage>
        <taxon>Bacteria</taxon>
        <taxon>Pseudomonadati</taxon>
        <taxon>Pseudomonadota</taxon>
        <taxon>Betaproteobacteria</taxon>
        <taxon>Burkholderiales</taxon>
        <taxon>Alcaligenaceae</taxon>
        <taxon>Bordetella</taxon>
    </lineage>
</organism>
<evidence type="ECO:0000313" key="9">
    <source>
        <dbReference type="EMBL" id="ANY15821.1"/>
    </source>
</evidence>
<comment type="similarity">
    <text evidence="2 7">Belongs to the ExbD/TolR family.</text>
</comment>
<protein>
    <submittedName>
        <fullName evidence="10">Biopolymer transport protein exbD</fullName>
    </submittedName>
    <submittedName>
        <fullName evidence="9">Biopolymer transporter ExbD</fullName>
    </submittedName>
</protein>
<evidence type="ECO:0000256" key="5">
    <source>
        <dbReference type="ARBA" id="ARBA00022989"/>
    </source>
</evidence>
<accession>A0A0J6C6W8</accession>
<dbReference type="EMBL" id="CP016440">
    <property type="protein sequence ID" value="ANY15821.1"/>
    <property type="molecule type" value="Genomic_DNA"/>
</dbReference>
<dbReference type="EMBL" id="CYTV01000001">
    <property type="protein sequence ID" value="CUI43357.1"/>
    <property type="molecule type" value="Genomic_DNA"/>
</dbReference>
<dbReference type="KEGG" id="bpdz:BBN53_07875"/>
<keyword evidence="3" id="KW-1003">Cell membrane</keyword>
<evidence type="ECO:0000313" key="11">
    <source>
        <dbReference type="Proteomes" id="UP000053096"/>
    </source>
</evidence>
<evidence type="ECO:0000256" key="2">
    <source>
        <dbReference type="ARBA" id="ARBA00005811"/>
    </source>
</evidence>
<keyword evidence="5 8" id="KW-1133">Transmembrane helix</keyword>
<keyword evidence="4 7" id="KW-0812">Transmembrane</keyword>
<keyword evidence="6 8" id="KW-0472">Membrane</keyword>
<proteinExistence type="inferred from homology"/>
<feature type="transmembrane region" description="Helical" evidence="8">
    <location>
        <begin position="20"/>
        <end position="38"/>
    </location>
</feature>
<evidence type="ECO:0000256" key="6">
    <source>
        <dbReference type="ARBA" id="ARBA00023136"/>
    </source>
</evidence>
<sequence>MNFRRRRGPQDELDINFIPLIDVLLVMLIFLAATTTFARHSQLKVTLPQAQADQAQPPATLEIAVSQDGHYALNGTLLDSGDPAAMALALRQAAEGRPDAVIVINADAQASHQSVVNVMQAAREAGIGRVNFAAQTAR</sequence>
<keyword evidence="7" id="KW-0813">Transport</keyword>
<reference evidence="10 11" key="1">
    <citation type="submission" date="2015-09" db="EMBL/GenBank/DDBJ databases">
        <authorList>
            <person name="Jackson K.R."/>
            <person name="Lunt B.L."/>
            <person name="Fisher J.N.B."/>
            <person name="Gardner A.V."/>
            <person name="Bailey M.E."/>
            <person name="Deus L.M."/>
            <person name="Earl A.S."/>
            <person name="Gibby P.D."/>
            <person name="Hartmann K.A."/>
            <person name="Liu J.E."/>
            <person name="Manci A.M."/>
            <person name="Nielsen D.A."/>
            <person name="Solomon M.B."/>
            <person name="Breakwell D.P."/>
            <person name="Burnett S.H."/>
            <person name="Grose J.H."/>
        </authorList>
    </citation>
    <scope>NUCLEOTIDE SEQUENCE [LARGE SCALE GENOMIC DNA]</scope>
    <source>
        <strain evidence="10 11">2789STDY5608636</strain>
    </source>
</reference>
<evidence type="ECO:0000256" key="4">
    <source>
        <dbReference type="ARBA" id="ARBA00022692"/>
    </source>
</evidence>
<dbReference type="InterPro" id="IPR003400">
    <property type="entry name" value="ExbD"/>
</dbReference>
<dbReference type="AlphaFoldDB" id="A0A0J6C6W8"/>
<evidence type="ECO:0000256" key="1">
    <source>
        <dbReference type="ARBA" id="ARBA00004162"/>
    </source>
</evidence>
<keyword evidence="12" id="KW-1185">Reference proteome</keyword>
<evidence type="ECO:0000256" key="8">
    <source>
        <dbReference type="SAM" id="Phobius"/>
    </source>
</evidence>
<dbReference type="GO" id="GO:0022857">
    <property type="term" value="F:transmembrane transporter activity"/>
    <property type="evidence" value="ECO:0007669"/>
    <property type="project" value="InterPro"/>
</dbReference>
<keyword evidence="7" id="KW-0653">Protein transport</keyword>
<dbReference type="GO" id="GO:0005886">
    <property type="term" value="C:plasma membrane"/>
    <property type="evidence" value="ECO:0007669"/>
    <property type="project" value="UniProtKB-SubCell"/>
</dbReference>
<dbReference type="PANTHER" id="PTHR30558">
    <property type="entry name" value="EXBD MEMBRANE COMPONENT OF PMF-DRIVEN MACROMOLECULE IMPORT SYSTEM"/>
    <property type="match status" value="1"/>
</dbReference>
<dbReference type="Pfam" id="PF02472">
    <property type="entry name" value="ExbD"/>
    <property type="match status" value="1"/>
</dbReference>
<evidence type="ECO:0000313" key="10">
    <source>
        <dbReference type="EMBL" id="CUI43357.1"/>
    </source>
</evidence>
<dbReference type="Gene3D" id="3.30.420.270">
    <property type="match status" value="1"/>
</dbReference>
<gene>
    <name evidence="10" type="primary">exbD_2</name>
    <name evidence="9" type="ORF">BBN53_07875</name>
    <name evidence="10" type="ORF">ERS370011_00583</name>
</gene>
<dbReference type="Proteomes" id="UP000092950">
    <property type="component" value="Chromosome"/>
</dbReference>
<dbReference type="OrthoDB" id="424972at2"/>
<evidence type="ECO:0000256" key="7">
    <source>
        <dbReference type="RuleBase" id="RU003879"/>
    </source>
</evidence>
<dbReference type="Proteomes" id="UP000053096">
    <property type="component" value="Unassembled WGS sequence"/>
</dbReference>